<feature type="domain" description="Cytochrome c" evidence="11">
    <location>
        <begin position="117"/>
        <end position="206"/>
    </location>
</feature>
<feature type="binding site" description="covalent" evidence="8">
    <location>
        <position position="141"/>
    </location>
    <ligand>
        <name>heme c</name>
        <dbReference type="ChEBI" id="CHEBI:61717"/>
        <label>2</label>
    </ligand>
</feature>
<dbReference type="PIRSF" id="PIRSF000005">
    <property type="entry name" value="Cytochrome_c4"/>
    <property type="match status" value="1"/>
</dbReference>
<feature type="binding site" description="axial binding residue" evidence="9">
    <location>
        <position position="142"/>
    </location>
    <ligand>
        <name>heme c</name>
        <dbReference type="ChEBI" id="CHEBI:61717"/>
        <label>2</label>
    </ligand>
    <ligandPart>
        <name>Fe</name>
        <dbReference type="ChEBI" id="CHEBI:18248"/>
    </ligandPart>
</feature>
<dbReference type="Proteomes" id="UP000253083">
    <property type="component" value="Unassembled WGS sequence"/>
</dbReference>
<evidence type="ECO:0000256" key="2">
    <source>
        <dbReference type="ARBA" id="ARBA00022448"/>
    </source>
</evidence>
<dbReference type="InterPro" id="IPR024167">
    <property type="entry name" value="Cytochrome_c4-like"/>
</dbReference>
<feature type="binding site" description="covalent" evidence="8">
    <location>
        <position position="138"/>
    </location>
    <ligand>
        <name>heme c</name>
        <dbReference type="ChEBI" id="CHEBI:61717"/>
        <label>2</label>
    </ligand>
</feature>
<dbReference type="AlphaFoldDB" id="A0A395JST3"/>
<evidence type="ECO:0000313" key="12">
    <source>
        <dbReference type="EMBL" id="RBP53402.1"/>
    </source>
</evidence>
<keyword evidence="3 8" id="KW-0349">Heme</keyword>
<dbReference type="GO" id="GO:0009055">
    <property type="term" value="F:electron transfer activity"/>
    <property type="evidence" value="ECO:0007669"/>
    <property type="project" value="InterPro"/>
</dbReference>
<keyword evidence="10" id="KW-0732">Signal</keyword>
<evidence type="ECO:0000256" key="3">
    <source>
        <dbReference type="ARBA" id="ARBA00022617"/>
    </source>
</evidence>
<evidence type="ECO:0000256" key="7">
    <source>
        <dbReference type="ARBA" id="ARBA00023004"/>
    </source>
</evidence>
<comment type="subcellular location">
    <subcellularLocation>
        <location evidence="1">Periplasm</location>
    </subcellularLocation>
</comment>
<keyword evidence="2" id="KW-0813">Transport</keyword>
<name>A0A395JST3_9GAMM</name>
<accession>A0A395JST3</accession>
<feature type="signal peptide" evidence="10">
    <location>
        <begin position="1"/>
        <end position="19"/>
    </location>
</feature>
<evidence type="ECO:0000256" key="6">
    <source>
        <dbReference type="ARBA" id="ARBA00022982"/>
    </source>
</evidence>
<dbReference type="Pfam" id="PF00034">
    <property type="entry name" value="Cytochrom_C"/>
    <property type="match status" value="2"/>
</dbReference>
<dbReference type="InterPro" id="IPR050597">
    <property type="entry name" value="Cytochrome_c_Oxidase_Subunit"/>
</dbReference>
<keyword evidence="6" id="KW-0249">Electron transport</keyword>
<gene>
    <name evidence="12" type="ORF">DFR28_101788</name>
</gene>
<feature type="binding site" description="axial binding residue" evidence="9">
    <location>
        <position position="81"/>
    </location>
    <ligand>
        <name>heme c</name>
        <dbReference type="ChEBI" id="CHEBI:61717"/>
        <label>1</label>
    </ligand>
    <ligandPart>
        <name>Fe</name>
        <dbReference type="ChEBI" id="CHEBI:18248"/>
    </ligandPart>
</feature>
<evidence type="ECO:0000256" key="8">
    <source>
        <dbReference type="PIRSR" id="PIRSR000005-1"/>
    </source>
</evidence>
<evidence type="ECO:0000259" key="11">
    <source>
        <dbReference type="PROSITE" id="PS51007"/>
    </source>
</evidence>
<feature type="binding site" description="axial binding residue" evidence="9">
    <location>
        <position position="183"/>
    </location>
    <ligand>
        <name>heme c</name>
        <dbReference type="ChEBI" id="CHEBI:61717"/>
        <label>2</label>
    </ligand>
    <ligandPart>
        <name>Fe</name>
        <dbReference type="ChEBI" id="CHEBI:18248"/>
    </ligandPart>
</feature>
<keyword evidence="4 9" id="KW-0479">Metal-binding</keyword>
<dbReference type="EMBL" id="QNRT01000001">
    <property type="protein sequence ID" value="RBP53402.1"/>
    <property type="molecule type" value="Genomic_DNA"/>
</dbReference>
<dbReference type="PANTHER" id="PTHR33751">
    <property type="entry name" value="CBB3-TYPE CYTOCHROME C OXIDASE SUBUNIT FIXP"/>
    <property type="match status" value="1"/>
</dbReference>
<dbReference type="InterPro" id="IPR009056">
    <property type="entry name" value="Cyt_c-like_dom"/>
</dbReference>
<dbReference type="GO" id="GO:0020037">
    <property type="term" value="F:heme binding"/>
    <property type="evidence" value="ECO:0007669"/>
    <property type="project" value="InterPro"/>
</dbReference>
<keyword evidence="13" id="KW-1185">Reference proteome</keyword>
<dbReference type="OrthoDB" id="9773456at2"/>
<dbReference type="GO" id="GO:0005506">
    <property type="term" value="F:iron ion binding"/>
    <property type="evidence" value="ECO:0007669"/>
    <property type="project" value="InterPro"/>
</dbReference>
<evidence type="ECO:0000256" key="5">
    <source>
        <dbReference type="ARBA" id="ARBA00022764"/>
    </source>
</evidence>
<feature type="binding site" description="covalent" evidence="8">
    <location>
        <position position="41"/>
    </location>
    <ligand>
        <name>heme c</name>
        <dbReference type="ChEBI" id="CHEBI:61717"/>
        <label>1</label>
    </ligand>
</feature>
<feature type="domain" description="Cytochrome c" evidence="11">
    <location>
        <begin position="26"/>
        <end position="104"/>
    </location>
</feature>
<comment type="caution">
    <text evidence="12">The sequence shown here is derived from an EMBL/GenBank/DDBJ whole genome shotgun (WGS) entry which is preliminary data.</text>
</comment>
<feature type="binding site" description="axial binding residue" evidence="9">
    <location>
        <position position="42"/>
    </location>
    <ligand>
        <name>heme c</name>
        <dbReference type="ChEBI" id="CHEBI:61717"/>
        <label>1</label>
    </ligand>
    <ligandPart>
        <name>Fe</name>
        <dbReference type="ChEBI" id="CHEBI:18248"/>
    </ligandPart>
</feature>
<evidence type="ECO:0000256" key="1">
    <source>
        <dbReference type="ARBA" id="ARBA00004418"/>
    </source>
</evidence>
<dbReference type="PROSITE" id="PS51007">
    <property type="entry name" value="CYTC"/>
    <property type="match status" value="2"/>
</dbReference>
<dbReference type="Gene3D" id="1.10.760.10">
    <property type="entry name" value="Cytochrome c-like domain"/>
    <property type="match status" value="2"/>
</dbReference>
<evidence type="ECO:0000256" key="9">
    <source>
        <dbReference type="PIRSR" id="PIRSR000005-2"/>
    </source>
</evidence>
<comment type="PTM">
    <text evidence="8">Binds 2 heme c groups covalently per subunit.</text>
</comment>
<protein>
    <submittedName>
        <fullName evidence="12">Cytochrome c553</fullName>
    </submittedName>
</protein>
<proteinExistence type="predicted"/>
<dbReference type="RefSeq" id="WP_113952973.1">
    <property type="nucleotide sequence ID" value="NZ_QNRT01000001.1"/>
</dbReference>
<feature type="binding site" description="covalent" evidence="8">
    <location>
        <position position="38"/>
    </location>
    <ligand>
        <name>heme c</name>
        <dbReference type="ChEBI" id="CHEBI:61717"/>
        <label>1</label>
    </ligand>
</feature>
<dbReference type="SUPFAM" id="SSF46626">
    <property type="entry name" value="Cytochrome c"/>
    <property type="match status" value="2"/>
</dbReference>
<evidence type="ECO:0000256" key="10">
    <source>
        <dbReference type="SAM" id="SignalP"/>
    </source>
</evidence>
<dbReference type="PANTHER" id="PTHR33751:SF9">
    <property type="entry name" value="CYTOCHROME C4"/>
    <property type="match status" value="1"/>
</dbReference>
<organism evidence="12 13">
    <name type="scientific">Arenicella xantha</name>
    <dbReference type="NCBI Taxonomy" id="644221"/>
    <lineage>
        <taxon>Bacteria</taxon>
        <taxon>Pseudomonadati</taxon>
        <taxon>Pseudomonadota</taxon>
        <taxon>Gammaproteobacteria</taxon>
        <taxon>Arenicellales</taxon>
        <taxon>Arenicellaceae</taxon>
        <taxon>Arenicella</taxon>
    </lineage>
</organism>
<dbReference type="GO" id="GO:0042597">
    <property type="term" value="C:periplasmic space"/>
    <property type="evidence" value="ECO:0007669"/>
    <property type="project" value="UniProtKB-SubCell"/>
</dbReference>
<evidence type="ECO:0000313" key="13">
    <source>
        <dbReference type="Proteomes" id="UP000253083"/>
    </source>
</evidence>
<reference evidence="12 13" key="1">
    <citation type="submission" date="2018-06" db="EMBL/GenBank/DDBJ databases">
        <title>Genomic Encyclopedia of Type Strains, Phase IV (KMG-IV): sequencing the most valuable type-strain genomes for metagenomic binning, comparative biology and taxonomic classification.</title>
        <authorList>
            <person name="Goeker M."/>
        </authorList>
    </citation>
    <scope>NUCLEOTIDE SEQUENCE [LARGE SCALE GENOMIC DNA]</scope>
    <source>
        <strain evidence="12 13">DSM 24032</strain>
    </source>
</reference>
<keyword evidence="7 9" id="KW-0408">Iron</keyword>
<dbReference type="InParanoid" id="A0A395JST3"/>
<dbReference type="InterPro" id="IPR036909">
    <property type="entry name" value="Cyt_c-like_dom_sf"/>
</dbReference>
<evidence type="ECO:0000256" key="4">
    <source>
        <dbReference type="ARBA" id="ARBA00022723"/>
    </source>
</evidence>
<feature type="chain" id="PRO_5017374798" evidence="10">
    <location>
        <begin position="20"/>
        <end position="206"/>
    </location>
</feature>
<sequence length="206" mass="21564">MLKKLLVIAGITLSGSAFTHVATAAGDAEAGKAKAGVCAACHGVAGVSSLPANPHLAGQVPGYIRGQLKAFKTGERKNPIMMAQAAGLSDEDMADLDAYYATLTPSTQVNLTEADVEMAAAGERLYRGGYADRGISACMGCHGPSGHGISIHYPRVAGQHKEYLEQQLLSFKKGDRAGHNQIMAMVAFGLSEQQIKELSAYMAGLR</sequence>
<keyword evidence="5" id="KW-0574">Periplasm</keyword>